<organism evidence="1 2">
    <name type="scientific">Rhizobium tumorigenes</name>
    <dbReference type="NCBI Taxonomy" id="2041385"/>
    <lineage>
        <taxon>Bacteria</taxon>
        <taxon>Pseudomonadati</taxon>
        <taxon>Pseudomonadota</taxon>
        <taxon>Alphaproteobacteria</taxon>
        <taxon>Hyphomicrobiales</taxon>
        <taxon>Rhizobiaceae</taxon>
        <taxon>Rhizobium/Agrobacterium group</taxon>
        <taxon>Rhizobium</taxon>
    </lineage>
</organism>
<dbReference type="Proteomes" id="UP000249499">
    <property type="component" value="Chromosome"/>
</dbReference>
<keyword evidence="2" id="KW-1185">Reference proteome</keyword>
<dbReference type="RefSeq" id="WP_111222071.1">
    <property type="nucleotide sequence ID" value="NZ_CP117255.1"/>
</dbReference>
<name>A0AAF1K3S6_9HYPH</name>
<accession>A0AAF1K3S6</accession>
<dbReference type="KEGG" id="rtu:PR017_15275"/>
<evidence type="ECO:0000313" key="2">
    <source>
        <dbReference type="Proteomes" id="UP000249499"/>
    </source>
</evidence>
<evidence type="ECO:0000313" key="1">
    <source>
        <dbReference type="EMBL" id="WFR95144.1"/>
    </source>
</evidence>
<proteinExistence type="predicted"/>
<gene>
    <name evidence="1" type="ORF">PR017_15275</name>
</gene>
<protein>
    <submittedName>
        <fullName evidence="1">Uncharacterized protein</fullName>
    </submittedName>
</protein>
<sequence length="72" mass="8134">MNSSKNFTGWALDRAEAIVADQGFDIIESTSDHPRWTKEQKVVRLTLAIIEALVDAHNFGREDEKPNRGLHS</sequence>
<reference evidence="2" key="2">
    <citation type="journal article" date="2023" name="MicrobiologyOpen">
        <title>Genomics of the tumorigenes clade of the family Rhizobiaceae and description of Rhizobium rhododendri sp. nov.</title>
        <authorList>
            <person name="Kuzmanovic N."/>
            <person name="diCenzo G.C."/>
            <person name="Bunk B."/>
            <person name="Sproeer C."/>
            <person name="Fruehling A."/>
            <person name="Neumann-Schaal M."/>
            <person name="Overmann J."/>
            <person name="Smalla K."/>
        </authorList>
    </citation>
    <scope>NUCLEOTIDE SEQUENCE [LARGE SCALE GENOMIC DNA]</scope>
    <source>
        <strain evidence="2">1078</strain>
    </source>
</reference>
<dbReference type="EMBL" id="CP117255">
    <property type="protein sequence ID" value="WFR95144.1"/>
    <property type="molecule type" value="Genomic_DNA"/>
</dbReference>
<dbReference type="AlphaFoldDB" id="A0AAF1K3S6"/>
<reference evidence="1 2" key="1">
    <citation type="journal article" date="2018" name="Sci. Rep.">
        <title>Rhizobium tumorigenes sp. nov., a novel plant tumorigenic bacterium isolated from cane gall tumors on thornless blackberry.</title>
        <authorList>
            <person name="Kuzmanovi N."/>
            <person name="Smalla K."/>
            <person name="Gronow S."/>
            <person name="PuBawska J."/>
        </authorList>
    </citation>
    <scope>NUCLEOTIDE SEQUENCE [LARGE SCALE GENOMIC DNA]</scope>
    <source>
        <strain evidence="1 2">1078</strain>
    </source>
</reference>